<keyword evidence="2" id="KW-1185">Reference proteome</keyword>
<name>A0A0R0D912_9GAMM</name>
<dbReference type="Pfam" id="PF11159">
    <property type="entry name" value="DUF2939"/>
    <property type="match status" value="1"/>
</dbReference>
<dbReference type="RefSeq" id="WP_057507936.1">
    <property type="nucleotide sequence ID" value="NZ_LDJK01000022.1"/>
</dbReference>
<dbReference type="InterPro" id="IPR021330">
    <property type="entry name" value="DUF2939"/>
</dbReference>
<reference evidence="1 2" key="1">
    <citation type="submission" date="2015-05" db="EMBL/GenBank/DDBJ databases">
        <title>Genome sequencing and analysis of members of genus Stenotrophomonas.</title>
        <authorList>
            <person name="Patil P.P."/>
            <person name="Midha S."/>
            <person name="Patil P.B."/>
        </authorList>
    </citation>
    <scope>NUCLEOTIDE SEQUENCE [LARGE SCALE GENOMIC DNA]</scope>
    <source>
        <strain evidence="1 2">DSM 21508</strain>
    </source>
</reference>
<dbReference type="EMBL" id="LDJK01000022">
    <property type="protein sequence ID" value="KRG74615.1"/>
    <property type="molecule type" value="Genomic_DNA"/>
</dbReference>
<evidence type="ECO:0008006" key="3">
    <source>
        <dbReference type="Google" id="ProtNLM"/>
    </source>
</evidence>
<evidence type="ECO:0000313" key="1">
    <source>
        <dbReference type="EMBL" id="KRG74615.1"/>
    </source>
</evidence>
<comment type="caution">
    <text evidence="1">The sequence shown here is derived from an EMBL/GenBank/DDBJ whole genome shotgun (WGS) entry which is preliminary data.</text>
</comment>
<organism evidence="1 2">
    <name type="scientific">Stenotrophomonas chelatiphaga</name>
    <dbReference type="NCBI Taxonomy" id="517011"/>
    <lineage>
        <taxon>Bacteria</taxon>
        <taxon>Pseudomonadati</taxon>
        <taxon>Pseudomonadota</taxon>
        <taxon>Gammaproteobacteria</taxon>
        <taxon>Lysobacterales</taxon>
        <taxon>Lysobacteraceae</taxon>
        <taxon>Stenotrophomonas</taxon>
    </lineage>
</organism>
<dbReference type="AlphaFoldDB" id="A0A0R0D912"/>
<protein>
    <recommendedName>
        <fullName evidence="3">DUF2939 domain-containing protein</fullName>
    </recommendedName>
</protein>
<sequence length="181" mass="19768">MKKFVAVLLVLLLAIAGWWFSGPYLTVHGLAQAIEQRDTSRLDRYVDFPRVRLSLRAQVSDYMVRQAGPDVAGSPFGALLYGLGDQLGGAAVDTMITPLGIGALLQGHALYKRGRNELQGDGALAPTQSAQPLKQAKGRFERLDRFVVDVDRGPGQPPLQVVLEPQGLRWQVVDLRNAVPQ</sequence>
<accession>A0A0R0D912</accession>
<proteinExistence type="predicted"/>
<evidence type="ECO:0000313" key="2">
    <source>
        <dbReference type="Proteomes" id="UP000051386"/>
    </source>
</evidence>
<dbReference type="PATRIC" id="fig|517011.3.peg.1005"/>
<gene>
    <name evidence="1" type="ORF">ABB28_06920</name>
</gene>
<dbReference type="Proteomes" id="UP000051386">
    <property type="component" value="Unassembled WGS sequence"/>
</dbReference>